<gene>
    <name evidence="3" type="ORF">E2562_020525</name>
</gene>
<name>A0A6G1EBF0_9ORYZ</name>
<dbReference type="Pfam" id="PF12436">
    <property type="entry name" value="USP7_ICP0_bdg"/>
    <property type="match status" value="1"/>
</dbReference>
<reference evidence="3 4" key="1">
    <citation type="submission" date="2019-11" db="EMBL/GenBank/DDBJ databases">
        <title>Whole genome sequence of Oryza granulata.</title>
        <authorList>
            <person name="Li W."/>
        </authorList>
    </citation>
    <scope>NUCLEOTIDE SEQUENCE [LARGE SCALE GENOMIC DNA]</scope>
    <source>
        <strain evidence="4">cv. Menghai</strain>
        <tissue evidence="3">Leaf</tissue>
    </source>
</reference>
<evidence type="ECO:0000259" key="2">
    <source>
        <dbReference type="Pfam" id="PF12436"/>
    </source>
</evidence>
<keyword evidence="1" id="KW-0833">Ubl conjugation pathway</keyword>
<feature type="non-terminal residue" evidence="3">
    <location>
        <position position="165"/>
    </location>
</feature>
<dbReference type="OrthoDB" id="289038at2759"/>
<evidence type="ECO:0000256" key="1">
    <source>
        <dbReference type="ARBA" id="ARBA00022786"/>
    </source>
</evidence>
<dbReference type="GO" id="GO:0140096">
    <property type="term" value="F:catalytic activity, acting on a protein"/>
    <property type="evidence" value="ECO:0007669"/>
    <property type="project" value="UniProtKB-ARBA"/>
</dbReference>
<protein>
    <recommendedName>
        <fullName evidence="2">Ubiquitin carboxyl-terminal hydrolase 7 ICP0-binding domain-containing protein</fullName>
    </recommendedName>
</protein>
<keyword evidence="4" id="KW-1185">Reference proteome</keyword>
<dbReference type="AlphaFoldDB" id="A0A6G1EBF0"/>
<evidence type="ECO:0000313" key="4">
    <source>
        <dbReference type="Proteomes" id="UP000479710"/>
    </source>
</evidence>
<proteinExistence type="predicted"/>
<feature type="domain" description="Ubiquitin carboxyl-terminal hydrolase 7 ICP0-binding" evidence="2">
    <location>
        <begin position="57"/>
        <end position="164"/>
    </location>
</feature>
<dbReference type="SUPFAM" id="SSF54236">
    <property type="entry name" value="Ubiquitin-like"/>
    <property type="match status" value="1"/>
</dbReference>
<comment type="caution">
    <text evidence="3">The sequence shown here is derived from an EMBL/GenBank/DDBJ whole genome shotgun (WGS) entry which is preliminary data.</text>
</comment>
<dbReference type="Proteomes" id="UP000479710">
    <property type="component" value="Unassembled WGS sequence"/>
</dbReference>
<accession>A0A6G1EBF0</accession>
<organism evidence="3 4">
    <name type="scientific">Oryza meyeriana var. granulata</name>
    <dbReference type="NCBI Taxonomy" id="110450"/>
    <lineage>
        <taxon>Eukaryota</taxon>
        <taxon>Viridiplantae</taxon>
        <taxon>Streptophyta</taxon>
        <taxon>Embryophyta</taxon>
        <taxon>Tracheophyta</taxon>
        <taxon>Spermatophyta</taxon>
        <taxon>Magnoliopsida</taxon>
        <taxon>Liliopsida</taxon>
        <taxon>Poales</taxon>
        <taxon>Poaceae</taxon>
        <taxon>BOP clade</taxon>
        <taxon>Oryzoideae</taxon>
        <taxon>Oryzeae</taxon>
        <taxon>Oryzinae</taxon>
        <taxon>Oryza</taxon>
        <taxon>Oryza meyeriana</taxon>
    </lineage>
</organism>
<dbReference type="InterPro" id="IPR029071">
    <property type="entry name" value="Ubiquitin-like_domsf"/>
</dbReference>
<sequence length="165" mass="19236">MGVVARKEDFKRIGKDGHCFDLVDFSVIQGFNVPADMTISSFKEKLTEEFGTPVQCQRLWWWARRQNNTYRVDRPLTTEEEKLSVTTLQRCNGDHLELFLEVVHTLSLPKWPKRDDALVFLKLFDPEKSQLRYVDSLYVKVSWTPSDVLHKLRSLAGFRGSESIE</sequence>
<dbReference type="InterPro" id="IPR024729">
    <property type="entry name" value="USP7_ICP0-binding_dom"/>
</dbReference>
<dbReference type="EMBL" id="SPHZ02000004">
    <property type="protein sequence ID" value="KAF0921916.1"/>
    <property type="molecule type" value="Genomic_DNA"/>
</dbReference>
<dbReference type="Gene3D" id="3.10.20.90">
    <property type="entry name" value="Phosphatidylinositol 3-kinase Catalytic Subunit, Chain A, domain 1"/>
    <property type="match status" value="1"/>
</dbReference>
<evidence type="ECO:0000313" key="3">
    <source>
        <dbReference type="EMBL" id="KAF0921916.1"/>
    </source>
</evidence>
<dbReference type="CDD" id="cd17039">
    <property type="entry name" value="Ubl_ubiquitin_like"/>
    <property type="match status" value="1"/>
</dbReference>